<protein>
    <submittedName>
        <fullName evidence="1">Uncharacterized protein</fullName>
    </submittedName>
</protein>
<reference evidence="1 2" key="1">
    <citation type="submission" date="2016-10" db="EMBL/GenBank/DDBJ databases">
        <title>The Draft Genome Sequence of Actinokineospora bangkokensis 44EHWT reveals the biosynthetic pathway of antifungal compounds Thailandins with unusual extender unit butylmalonyl-CoA.</title>
        <authorList>
            <person name="Greule A."/>
            <person name="Intra B."/>
            <person name="Flemming S."/>
            <person name="Rommel M.G."/>
            <person name="Panbangred W."/>
            <person name="Bechthold A."/>
        </authorList>
    </citation>
    <scope>NUCLEOTIDE SEQUENCE [LARGE SCALE GENOMIC DNA]</scope>
    <source>
        <strain evidence="1 2">44EHW</strain>
    </source>
</reference>
<comment type="caution">
    <text evidence="1">The sequence shown here is derived from an EMBL/GenBank/DDBJ whole genome shotgun (WGS) entry which is preliminary data.</text>
</comment>
<name>A0A1Q9LEI9_9PSEU</name>
<dbReference type="Proteomes" id="UP000186040">
    <property type="component" value="Unassembled WGS sequence"/>
</dbReference>
<evidence type="ECO:0000313" key="1">
    <source>
        <dbReference type="EMBL" id="OLR90451.1"/>
    </source>
</evidence>
<organism evidence="1 2">
    <name type="scientific">Actinokineospora bangkokensis</name>
    <dbReference type="NCBI Taxonomy" id="1193682"/>
    <lineage>
        <taxon>Bacteria</taxon>
        <taxon>Bacillati</taxon>
        <taxon>Actinomycetota</taxon>
        <taxon>Actinomycetes</taxon>
        <taxon>Pseudonocardiales</taxon>
        <taxon>Pseudonocardiaceae</taxon>
        <taxon>Actinokineospora</taxon>
    </lineage>
</organism>
<keyword evidence="2" id="KW-1185">Reference proteome</keyword>
<dbReference type="AlphaFoldDB" id="A0A1Q9LEI9"/>
<evidence type="ECO:0000313" key="2">
    <source>
        <dbReference type="Proteomes" id="UP000186040"/>
    </source>
</evidence>
<sequence length="178" mass="20727">MENFLEPLRDAVAVLDGYTQLFVQPRGPYRKGVRFAWHLNEDRGARLGDVGVFYASMKFEIIDADPARHEAPLRVTTKEYNYCLEGPDGKDLWRFHWHPDSKVSHERGPHMHTPPTYREHWPTPRMTLEKAVLWCVRAGAPLSCTLEEAERTLALTEGQHVLWRGWSNHPEERRLQST</sequence>
<dbReference type="EMBL" id="MKQR01000026">
    <property type="protein sequence ID" value="OLR90451.1"/>
    <property type="molecule type" value="Genomic_DNA"/>
</dbReference>
<dbReference type="OrthoDB" id="3688655at2"/>
<accession>A0A1Q9LEI9</accession>
<gene>
    <name evidence="1" type="ORF">BJP25_27800</name>
</gene>
<proteinExistence type="predicted"/>
<dbReference type="RefSeq" id="WP_143219268.1">
    <property type="nucleotide sequence ID" value="NZ_MKQR01000026.1"/>
</dbReference>